<name>A0A2W5KIN9_9GAMM</name>
<dbReference type="GO" id="GO:0008236">
    <property type="term" value="F:serine-type peptidase activity"/>
    <property type="evidence" value="ECO:0007669"/>
    <property type="project" value="InterPro"/>
</dbReference>
<feature type="domain" description="Peptidase S9 prolyl oligopeptidase catalytic" evidence="2">
    <location>
        <begin position="543"/>
        <end position="738"/>
    </location>
</feature>
<dbReference type="SUPFAM" id="SSF53474">
    <property type="entry name" value="alpha/beta-Hydrolases"/>
    <property type="match status" value="1"/>
</dbReference>
<dbReference type="PANTHER" id="PTHR11731">
    <property type="entry name" value="PROTEASE FAMILY S9B,C DIPEPTIDYL-PEPTIDASE IV-RELATED"/>
    <property type="match status" value="1"/>
</dbReference>
<dbReference type="Proteomes" id="UP000249046">
    <property type="component" value="Unassembled WGS sequence"/>
</dbReference>
<dbReference type="InterPro" id="IPR029058">
    <property type="entry name" value="AB_hydrolase_fold"/>
</dbReference>
<sequence length="744" mass="83861">MRALLLAVTMAAGVPAMAGKLDLSSIYEGGGLDGPVPRSLKVSPDGQRVTFLRPKAGDQNRLDLWEYHVKEQRTRLLVDADSLAEAEQELGEAERARRERARMASLSGIVDYHWSPDGTRLLFPIGGALYLYDLRATEHPLRKLDTGGEFIAPQISPAGGYVSFVREQDLWVIDLTSGTRRRLTRDGGGTIHNGEAEFIAQEEMHRDEGYWWAPDDSAIAFQRYDEAAVPVVRRMEIYAERAELIEQRYPAAGQPNVETRLGLVTPDGGDVRWIDLGEDRDIYLARVKWLPDARRLSYQIQPRDQKRLDLKLVDVATLEQRTVLSETSQTWVELNDDLHFLAKRDAFVWGSERTGFHHLYLYDLDGTLKHAISRGDWNLDGVAAVDEKDGLVYVTSNRDFVPDTQIYALKLDGSSADRPQRISREDGTHAATFAKNGAFYVDTFSDPHTPPQVSVRKPDGSRLAWIEENRLDARHPYARFRGAFVEPEFGTLQSDDGQTLHYRLYRPADAPGAEVERRPVLVFYYGGPGVQTVKRSWGDHFNQYMAQRGYVVFTLDNRGMARRGRQFSDAIHRQLGDAEVADQLTGIRWLKEQPFVDAARIGVFGWSYGGYLTTMMLSKGSDEIAAGVAVAPVTDWSLYDTHYTERYLSTPADNPAGYIRSTPFAWLDGFNAPLLLVHGMADDNVLFTHSTRLMAALQDKGTQFELMTYPGGKHGLSTPAMRMHVYTLITDFLDRKLKRPEPAR</sequence>
<keyword evidence="1" id="KW-0732">Signal</keyword>
<dbReference type="SUPFAM" id="SSF82171">
    <property type="entry name" value="DPP6 N-terminal domain-like"/>
    <property type="match status" value="1"/>
</dbReference>
<reference evidence="4 5" key="1">
    <citation type="submission" date="2017-08" db="EMBL/GenBank/DDBJ databases">
        <title>Infants hospitalized years apart are colonized by the same room-sourced microbial strains.</title>
        <authorList>
            <person name="Brooks B."/>
            <person name="Olm M.R."/>
            <person name="Firek B.A."/>
            <person name="Baker R."/>
            <person name="Thomas B.C."/>
            <person name="Morowitz M.J."/>
            <person name="Banfield J.F."/>
        </authorList>
    </citation>
    <scope>NUCLEOTIDE SEQUENCE [LARGE SCALE GENOMIC DNA]</scope>
    <source>
        <strain evidence="4">S2_005_003_R2_42</strain>
    </source>
</reference>
<protein>
    <submittedName>
        <fullName evidence="4">S9 family peptidase</fullName>
    </submittedName>
</protein>
<dbReference type="InterPro" id="IPR001375">
    <property type="entry name" value="Peptidase_S9_cat"/>
</dbReference>
<gene>
    <name evidence="4" type="ORF">DI564_09635</name>
</gene>
<evidence type="ECO:0000256" key="1">
    <source>
        <dbReference type="SAM" id="SignalP"/>
    </source>
</evidence>
<dbReference type="EMBL" id="QFPO01000007">
    <property type="protein sequence ID" value="PZQ14755.1"/>
    <property type="molecule type" value="Genomic_DNA"/>
</dbReference>
<proteinExistence type="predicted"/>
<dbReference type="InterPro" id="IPR002469">
    <property type="entry name" value="Peptidase_S9B_N"/>
</dbReference>
<dbReference type="Gene3D" id="2.140.10.30">
    <property type="entry name" value="Dipeptidylpeptidase IV, N-terminal domain"/>
    <property type="match status" value="1"/>
</dbReference>
<dbReference type="GO" id="GO:0006508">
    <property type="term" value="P:proteolysis"/>
    <property type="evidence" value="ECO:0007669"/>
    <property type="project" value="InterPro"/>
</dbReference>
<dbReference type="Pfam" id="PF00930">
    <property type="entry name" value="DPPIV_N"/>
    <property type="match status" value="1"/>
</dbReference>
<feature type="signal peptide" evidence="1">
    <location>
        <begin position="1"/>
        <end position="18"/>
    </location>
</feature>
<evidence type="ECO:0000313" key="4">
    <source>
        <dbReference type="EMBL" id="PZQ14755.1"/>
    </source>
</evidence>
<dbReference type="Gene3D" id="3.40.50.1820">
    <property type="entry name" value="alpha/beta hydrolase"/>
    <property type="match status" value="1"/>
</dbReference>
<dbReference type="InterPro" id="IPR050278">
    <property type="entry name" value="Serine_Prot_S9B/DPPIV"/>
</dbReference>
<evidence type="ECO:0000259" key="2">
    <source>
        <dbReference type="Pfam" id="PF00326"/>
    </source>
</evidence>
<accession>A0A2W5KIN9</accession>
<organism evidence="4 5">
    <name type="scientific">Rhodanobacter denitrificans</name>
    <dbReference type="NCBI Taxonomy" id="666685"/>
    <lineage>
        <taxon>Bacteria</taxon>
        <taxon>Pseudomonadati</taxon>
        <taxon>Pseudomonadota</taxon>
        <taxon>Gammaproteobacteria</taxon>
        <taxon>Lysobacterales</taxon>
        <taxon>Rhodanobacteraceae</taxon>
        <taxon>Rhodanobacter</taxon>
    </lineage>
</organism>
<dbReference type="GO" id="GO:0008239">
    <property type="term" value="F:dipeptidyl-peptidase activity"/>
    <property type="evidence" value="ECO:0007669"/>
    <property type="project" value="TreeGrafter"/>
</dbReference>
<comment type="caution">
    <text evidence="4">The sequence shown here is derived from an EMBL/GenBank/DDBJ whole genome shotgun (WGS) entry which is preliminary data.</text>
</comment>
<evidence type="ECO:0000259" key="3">
    <source>
        <dbReference type="Pfam" id="PF00930"/>
    </source>
</evidence>
<feature type="chain" id="PRO_5015845646" evidence="1">
    <location>
        <begin position="19"/>
        <end position="744"/>
    </location>
</feature>
<dbReference type="Pfam" id="PF00326">
    <property type="entry name" value="Peptidase_S9"/>
    <property type="match status" value="1"/>
</dbReference>
<feature type="domain" description="Dipeptidylpeptidase IV N-terminal" evidence="3">
    <location>
        <begin position="121"/>
        <end position="451"/>
    </location>
</feature>
<dbReference type="PANTHER" id="PTHR11731:SF193">
    <property type="entry name" value="DIPEPTIDYL PEPTIDASE 9"/>
    <property type="match status" value="1"/>
</dbReference>
<dbReference type="AlphaFoldDB" id="A0A2W5KIN9"/>
<evidence type="ECO:0000313" key="5">
    <source>
        <dbReference type="Proteomes" id="UP000249046"/>
    </source>
</evidence>